<evidence type="ECO:0000256" key="7">
    <source>
        <dbReference type="ARBA" id="ARBA00022692"/>
    </source>
</evidence>
<evidence type="ECO:0000313" key="19">
    <source>
        <dbReference type="Proteomes" id="UP001314169"/>
    </source>
</evidence>
<evidence type="ECO:0000256" key="8">
    <source>
        <dbReference type="ARBA" id="ARBA00022787"/>
    </source>
</evidence>
<evidence type="ECO:0000256" key="4">
    <source>
        <dbReference type="ARBA" id="ARBA00010459"/>
    </source>
</evidence>
<feature type="transmembrane region" description="Helical" evidence="17">
    <location>
        <begin position="18"/>
        <end position="35"/>
    </location>
</feature>
<evidence type="ECO:0000256" key="13">
    <source>
        <dbReference type="ARBA" id="ARBA00023136"/>
    </source>
</evidence>
<comment type="similarity">
    <text evidence="4">Belongs to the MAPEG family.</text>
</comment>
<evidence type="ECO:0000256" key="2">
    <source>
        <dbReference type="ARBA" id="ARBA00004294"/>
    </source>
</evidence>
<dbReference type="PANTHER" id="PTHR10689">
    <property type="entry name" value="MICROSOMAL GLUTATHIONE S-TRANSFERASE 1"/>
    <property type="match status" value="1"/>
</dbReference>
<evidence type="ECO:0000256" key="1">
    <source>
        <dbReference type="ARBA" id="ARBA00003701"/>
    </source>
</evidence>
<evidence type="ECO:0000256" key="3">
    <source>
        <dbReference type="ARBA" id="ARBA00004477"/>
    </source>
</evidence>
<dbReference type="InterPro" id="IPR001129">
    <property type="entry name" value="Membr-assoc_MAPEG"/>
</dbReference>
<comment type="catalytic activity">
    <reaction evidence="16">
        <text>RX + glutathione = an S-substituted glutathione + a halide anion + H(+)</text>
        <dbReference type="Rhea" id="RHEA:16437"/>
        <dbReference type="ChEBI" id="CHEBI:15378"/>
        <dbReference type="ChEBI" id="CHEBI:16042"/>
        <dbReference type="ChEBI" id="CHEBI:17792"/>
        <dbReference type="ChEBI" id="CHEBI:57925"/>
        <dbReference type="ChEBI" id="CHEBI:90779"/>
        <dbReference type="EC" id="2.5.1.18"/>
    </reaction>
    <physiologicalReaction direction="left-to-right" evidence="16">
        <dbReference type="Rhea" id="RHEA:16438"/>
    </physiologicalReaction>
</comment>
<sequence>MIKVEKMVDLAQLMENEIFMAFAFYTMIVISKMMFMNTTPAFYRITRKVFANREDCTSFGKGENAKKYLWVDDRVEHVGRAHLNDLENIVPLLGIGLLYSLSGPDLYSYPALQILYWSTDLPHIIIFVTLSSVKSCFSFHSCWIWNYFVNGLQIAED</sequence>
<evidence type="ECO:0000256" key="12">
    <source>
        <dbReference type="ARBA" id="ARBA00023128"/>
    </source>
</evidence>
<evidence type="ECO:0000313" key="18">
    <source>
        <dbReference type="EMBL" id="CAK6441538.1"/>
    </source>
</evidence>
<gene>
    <name evidence="18" type="ORF">MPIPNATIZW_LOCUS9844</name>
</gene>
<accession>A0ABN9ZUG8</accession>
<evidence type="ECO:0000256" key="15">
    <source>
        <dbReference type="ARBA" id="ARBA00039397"/>
    </source>
</evidence>
<evidence type="ECO:0000256" key="17">
    <source>
        <dbReference type="SAM" id="Phobius"/>
    </source>
</evidence>
<keyword evidence="12" id="KW-0496">Mitochondrion</keyword>
<evidence type="ECO:0000256" key="14">
    <source>
        <dbReference type="ARBA" id="ARBA00038540"/>
    </source>
</evidence>
<proteinExistence type="inferred from homology"/>
<evidence type="ECO:0000256" key="10">
    <source>
        <dbReference type="ARBA" id="ARBA00022989"/>
    </source>
</evidence>
<keyword evidence="11" id="KW-0007">Acetylation</keyword>
<name>A0ABN9ZUG8_PIPNA</name>
<dbReference type="Gene3D" id="1.20.120.550">
    <property type="entry name" value="Membrane associated eicosanoid/glutathione metabolism-like domain"/>
    <property type="match status" value="1"/>
</dbReference>
<dbReference type="EMBL" id="OY882859">
    <property type="protein sequence ID" value="CAK6441538.1"/>
    <property type="molecule type" value="Genomic_DNA"/>
</dbReference>
<reference evidence="18" key="1">
    <citation type="submission" date="2023-12" db="EMBL/GenBank/DDBJ databases">
        <authorList>
            <person name="Brown T."/>
        </authorList>
    </citation>
    <scope>NUCLEOTIDE SEQUENCE</scope>
</reference>
<comment type="function">
    <text evidence="1">Conjugation of reduced glutathione to a wide number of exogenous and endogenous hydrophobic electrophiles.</text>
</comment>
<dbReference type="PANTHER" id="PTHR10689:SF6">
    <property type="entry name" value="MICROSOMAL GLUTATHIONE S-TRANSFERASE 1"/>
    <property type="match status" value="1"/>
</dbReference>
<dbReference type="EC" id="2.5.1.18" evidence="5"/>
<dbReference type="SUPFAM" id="SSF161084">
    <property type="entry name" value="MAPEG domain-like"/>
    <property type="match status" value="1"/>
</dbReference>
<protein>
    <recommendedName>
        <fullName evidence="15">Microsomal glutathione S-transferase 1</fullName>
        <ecNumber evidence="5">2.5.1.18</ecNumber>
    </recommendedName>
</protein>
<comment type="subunit">
    <text evidence="14">Homotrimer; The trimer binds only one molecule of glutathione.</text>
</comment>
<evidence type="ECO:0000256" key="9">
    <source>
        <dbReference type="ARBA" id="ARBA00022824"/>
    </source>
</evidence>
<keyword evidence="8" id="KW-1000">Mitochondrion outer membrane</keyword>
<dbReference type="InterPro" id="IPR023352">
    <property type="entry name" value="MAPEG-like_dom_sf"/>
</dbReference>
<evidence type="ECO:0000256" key="5">
    <source>
        <dbReference type="ARBA" id="ARBA00012452"/>
    </source>
</evidence>
<keyword evidence="6" id="KW-0808">Transferase</keyword>
<keyword evidence="9" id="KW-0256">Endoplasmic reticulum</keyword>
<keyword evidence="19" id="KW-1185">Reference proteome</keyword>
<dbReference type="Pfam" id="PF01124">
    <property type="entry name" value="MAPEG"/>
    <property type="match status" value="1"/>
</dbReference>
<comment type="subcellular location">
    <subcellularLocation>
        <location evidence="3">Endoplasmic reticulum membrane</location>
        <topology evidence="3">Multi-pass membrane protein</topology>
    </subcellularLocation>
    <subcellularLocation>
        <location evidence="2">Mitochondrion outer membrane</location>
    </subcellularLocation>
</comment>
<dbReference type="InterPro" id="IPR040162">
    <property type="entry name" value="MGST1-like"/>
</dbReference>
<organism evidence="18 19">
    <name type="scientific">Pipistrellus nathusii</name>
    <name type="common">Nathusius' pipistrelle</name>
    <dbReference type="NCBI Taxonomy" id="59473"/>
    <lineage>
        <taxon>Eukaryota</taxon>
        <taxon>Metazoa</taxon>
        <taxon>Chordata</taxon>
        <taxon>Craniata</taxon>
        <taxon>Vertebrata</taxon>
        <taxon>Euteleostomi</taxon>
        <taxon>Mammalia</taxon>
        <taxon>Eutheria</taxon>
        <taxon>Laurasiatheria</taxon>
        <taxon>Chiroptera</taxon>
        <taxon>Yangochiroptera</taxon>
        <taxon>Vespertilionidae</taxon>
        <taxon>Pipistrellus</taxon>
    </lineage>
</organism>
<dbReference type="Proteomes" id="UP001314169">
    <property type="component" value="Chromosome 2"/>
</dbReference>
<keyword evidence="10 17" id="KW-1133">Transmembrane helix</keyword>
<evidence type="ECO:0000256" key="16">
    <source>
        <dbReference type="ARBA" id="ARBA00049385"/>
    </source>
</evidence>
<evidence type="ECO:0000256" key="6">
    <source>
        <dbReference type="ARBA" id="ARBA00022679"/>
    </source>
</evidence>
<evidence type="ECO:0000256" key="11">
    <source>
        <dbReference type="ARBA" id="ARBA00022990"/>
    </source>
</evidence>
<keyword evidence="13 17" id="KW-0472">Membrane</keyword>
<keyword evidence="7 17" id="KW-0812">Transmembrane</keyword>